<dbReference type="AlphaFoldDB" id="A0A8S1NSM0"/>
<name>A0A8S1NSM0_PARPR</name>
<accession>A0A8S1NSM0</accession>
<feature type="compositionally biased region" description="Low complexity" evidence="1">
    <location>
        <begin position="53"/>
        <end position="70"/>
    </location>
</feature>
<gene>
    <name evidence="3" type="ORF">PPRIM_AZ9-3.1.T0990060</name>
</gene>
<evidence type="ECO:0000259" key="2">
    <source>
        <dbReference type="Pfam" id="PF12146"/>
    </source>
</evidence>
<evidence type="ECO:0000256" key="1">
    <source>
        <dbReference type="SAM" id="MobiDB-lite"/>
    </source>
</evidence>
<dbReference type="PANTHER" id="PTHR12277">
    <property type="entry name" value="ALPHA/BETA HYDROLASE DOMAIN-CONTAINING PROTEIN"/>
    <property type="match status" value="1"/>
</dbReference>
<evidence type="ECO:0000313" key="4">
    <source>
        <dbReference type="Proteomes" id="UP000688137"/>
    </source>
</evidence>
<feature type="domain" description="Serine aminopeptidase S33" evidence="2">
    <location>
        <begin position="144"/>
        <end position="248"/>
    </location>
</feature>
<proteinExistence type="predicted"/>
<dbReference type="EMBL" id="CAJJDM010000102">
    <property type="protein sequence ID" value="CAD8095608.1"/>
    <property type="molecule type" value="Genomic_DNA"/>
</dbReference>
<dbReference type="OMA" id="YELWIPE"/>
<sequence length="378" mass="43534">MQHFVTGILQSFGLCGLRNKLVHFVAFRPPEASYELRLRKSNNHKSHTKQKYISSDDNQISDQSQNNQSQTHRKTQSQYIQRRRRYIRNSEEYPEYDFIKLSSDKSKDQNEDFIVSSDICSVTAYFLNQKKNKQMACVYLNRNSEQIILFSHGNACDLGMMIDKLIKLVQHTNTSVFAYEYSGYGQSDGVSNDINIIRNVYTAYNFLIHQLGYKATQIIVYGYSIGSGPSVTLASNPQYPIGGLIIQSGFSSGLRVISNKIDETPFYDMFPNIDRIQLVSCPVFIMHGANDKIISDEHARQLASKTNNLYELWIPENVGHCGIETDIQNRQQYFQKLQKFIKYIQMLNESIPDLLKKNTALIEGKTPCKSHFYQTKIF</sequence>
<feature type="region of interest" description="Disordered" evidence="1">
    <location>
        <begin position="38"/>
        <end position="81"/>
    </location>
</feature>
<evidence type="ECO:0000313" key="3">
    <source>
        <dbReference type="EMBL" id="CAD8095608.1"/>
    </source>
</evidence>
<keyword evidence="4" id="KW-1185">Reference proteome</keyword>
<reference evidence="3" key="1">
    <citation type="submission" date="2021-01" db="EMBL/GenBank/DDBJ databases">
        <authorList>
            <consortium name="Genoscope - CEA"/>
            <person name="William W."/>
        </authorList>
    </citation>
    <scope>NUCLEOTIDE SEQUENCE</scope>
</reference>
<dbReference type="PANTHER" id="PTHR12277:SF81">
    <property type="entry name" value="PROTEIN ABHD13"/>
    <property type="match status" value="1"/>
</dbReference>
<dbReference type="InterPro" id="IPR022742">
    <property type="entry name" value="Hydrolase_4"/>
</dbReference>
<dbReference type="Pfam" id="PF12146">
    <property type="entry name" value="Hydrolase_4"/>
    <property type="match status" value="1"/>
</dbReference>
<protein>
    <recommendedName>
        <fullName evidence="2">Serine aminopeptidase S33 domain-containing protein</fullName>
    </recommendedName>
</protein>
<comment type="caution">
    <text evidence="3">The sequence shown here is derived from an EMBL/GenBank/DDBJ whole genome shotgun (WGS) entry which is preliminary data.</text>
</comment>
<feature type="compositionally biased region" description="Basic residues" evidence="1">
    <location>
        <begin position="39"/>
        <end position="50"/>
    </location>
</feature>
<feature type="compositionally biased region" description="Basic residues" evidence="1">
    <location>
        <begin position="71"/>
        <end position="81"/>
    </location>
</feature>
<dbReference type="Proteomes" id="UP000688137">
    <property type="component" value="Unassembled WGS sequence"/>
</dbReference>
<organism evidence="3 4">
    <name type="scientific">Paramecium primaurelia</name>
    <dbReference type="NCBI Taxonomy" id="5886"/>
    <lineage>
        <taxon>Eukaryota</taxon>
        <taxon>Sar</taxon>
        <taxon>Alveolata</taxon>
        <taxon>Ciliophora</taxon>
        <taxon>Intramacronucleata</taxon>
        <taxon>Oligohymenophorea</taxon>
        <taxon>Peniculida</taxon>
        <taxon>Parameciidae</taxon>
        <taxon>Paramecium</taxon>
    </lineage>
</organism>